<feature type="region of interest" description="Disordered" evidence="1">
    <location>
        <begin position="1261"/>
        <end position="1317"/>
    </location>
</feature>
<feature type="region of interest" description="Disordered" evidence="1">
    <location>
        <begin position="1355"/>
        <end position="1385"/>
    </location>
</feature>
<dbReference type="PANTHER" id="PTHR21604:SF0">
    <property type="entry name" value="RETROELEMENT SILENCING FACTOR 1"/>
    <property type="match status" value="1"/>
</dbReference>
<feature type="compositionally biased region" description="Polar residues" evidence="1">
    <location>
        <begin position="75"/>
        <end position="96"/>
    </location>
</feature>
<feature type="compositionally biased region" description="Basic and acidic residues" evidence="1">
    <location>
        <begin position="1201"/>
        <end position="1213"/>
    </location>
</feature>
<feature type="compositionally biased region" description="Polar residues" evidence="1">
    <location>
        <begin position="573"/>
        <end position="583"/>
    </location>
</feature>
<feature type="compositionally biased region" description="Polar residues" evidence="1">
    <location>
        <begin position="1074"/>
        <end position="1089"/>
    </location>
</feature>
<feature type="compositionally biased region" description="Polar residues" evidence="1">
    <location>
        <begin position="181"/>
        <end position="195"/>
    </location>
</feature>
<feature type="region of interest" description="Disordered" evidence="1">
    <location>
        <begin position="343"/>
        <end position="393"/>
    </location>
</feature>
<proteinExistence type="predicted"/>
<feature type="compositionally biased region" description="Polar residues" evidence="1">
    <location>
        <begin position="212"/>
        <end position="233"/>
    </location>
</feature>
<feature type="compositionally biased region" description="Basic and acidic residues" evidence="1">
    <location>
        <begin position="1093"/>
        <end position="1107"/>
    </location>
</feature>
<feature type="compositionally biased region" description="Basic and acidic residues" evidence="1">
    <location>
        <begin position="1040"/>
        <end position="1049"/>
    </location>
</feature>
<accession>A0A091N6C6</accession>
<evidence type="ECO:0000256" key="1">
    <source>
        <dbReference type="SAM" id="MobiDB-lite"/>
    </source>
</evidence>
<protein>
    <submittedName>
        <fullName evidence="2">Uncharacterized protein KIAA1551</fullName>
    </submittedName>
</protein>
<evidence type="ECO:0000313" key="2">
    <source>
        <dbReference type="EMBL" id="KFP85368.1"/>
    </source>
</evidence>
<reference evidence="2 3" key="1">
    <citation type="submission" date="2014-04" db="EMBL/GenBank/DDBJ databases">
        <title>Genome evolution of avian class.</title>
        <authorList>
            <person name="Zhang G."/>
            <person name="Li C."/>
        </authorList>
    </citation>
    <scope>NUCLEOTIDE SEQUENCE [LARGE SCALE GENOMIC DNA]</scope>
    <source>
        <strain evidence="2">BGI_N311</strain>
    </source>
</reference>
<feature type="non-terminal residue" evidence="2">
    <location>
        <position position="1578"/>
    </location>
</feature>
<feature type="compositionally biased region" description="Polar residues" evidence="1">
    <location>
        <begin position="1359"/>
        <end position="1368"/>
    </location>
</feature>
<feature type="compositionally biased region" description="Basic and acidic residues" evidence="1">
    <location>
        <begin position="1288"/>
        <end position="1314"/>
    </location>
</feature>
<organism evidence="2 3">
    <name type="scientific">Apaloderma vittatum</name>
    <name type="common">Bar-tailed trogon</name>
    <dbReference type="NCBI Taxonomy" id="57397"/>
    <lineage>
        <taxon>Eukaryota</taxon>
        <taxon>Metazoa</taxon>
        <taxon>Chordata</taxon>
        <taxon>Craniata</taxon>
        <taxon>Vertebrata</taxon>
        <taxon>Euteleostomi</taxon>
        <taxon>Archelosauria</taxon>
        <taxon>Archosauria</taxon>
        <taxon>Dinosauria</taxon>
        <taxon>Saurischia</taxon>
        <taxon>Theropoda</taxon>
        <taxon>Coelurosauria</taxon>
        <taxon>Aves</taxon>
        <taxon>Neognathae</taxon>
        <taxon>Neoaves</taxon>
        <taxon>Telluraves</taxon>
        <taxon>Coraciimorphae</taxon>
        <taxon>Trogoniformes</taxon>
        <taxon>Trogonidae</taxon>
        <taxon>Apaloderma</taxon>
    </lineage>
</organism>
<feature type="compositionally biased region" description="Polar residues" evidence="1">
    <location>
        <begin position="11"/>
        <end position="24"/>
    </location>
</feature>
<feature type="non-terminal residue" evidence="2">
    <location>
        <position position="1"/>
    </location>
</feature>
<feature type="region of interest" description="Disordered" evidence="1">
    <location>
        <begin position="872"/>
        <end position="894"/>
    </location>
</feature>
<dbReference type="PANTHER" id="PTHR21604">
    <property type="entry name" value="RETROELEMENT SILENCING FACTOR 1"/>
    <property type="match status" value="1"/>
</dbReference>
<dbReference type="GO" id="GO:0005634">
    <property type="term" value="C:nucleus"/>
    <property type="evidence" value="ECO:0007669"/>
    <property type="project" value="TreeGrafter"/>
</dbReference>
<feature type="region of interest" description="Disordered" evidence="1">
    <location>
        <begin position="568"/>
        <end position="607"/>
    </location>
</feature>
<feature type="compositionally biased region" description="Basic and acidic residues" evidence="1">
    <location>
        <begin position="872"/>
        <end position="881"/>
    </location>
</feature>
<feature type="compositionally biased region" description="Polar residues" evidence="1">
    <location>
        <begin position="987"/>
        <end position="998"/>
    </location>
</feature>
<gene>
    <name evidence="2" type="ORF">N311_01134</name>
</gene>
<feature type="compositionally biased region" description="Basic and acidic residues" evidence="1">
    <location>
        <begin position="343"/>
        <end position="357"/>
    </location>
</feature>
<dbReference type="Proteomes" id="UP000054244">
    <property type="component" value="Unassembled WGS sequence"/>
</dbReference>
<sequence length="1578" mass="174189">QRRPSDPKNASLFNSVQQQQSGEVNQSVRNVCNSGGNVTANQPFNEMCAPPSGISKELYKIVRELESLSSASASKPLSHTASVQESQTRNLTNEPVNSQISTAAAVVTSNAKASLAWEAQKLLTIKKKCILLERMHHYKRKLLAASEHRKSTPPHPPSYQSTLANCLPQVPNQNVPPSPSETVRTESLISNPSSEGRNDKNVASADNKGLEVTQSKVEQGSLPSSSAPVPSQSKLPAQLNKLESTPILEQRKAHALASSQKAVKSLNNASCFSQVDVSAKNTSKNMPAYPENSSFLQFVLSSTNVLKEKTAGATADKILTSLLCKEKPLVDSSILSGSLLKDTGEKSTEGLKGEQASKVHTHAPVSGATESGGAKIQSDAAQKKKPLTENASLKQSTYSMEELNACLGLWRKHPSESVNMQNSQSKESVTANWISPCSQNTKNREQNNVLVSAGEVNLPITAASVGQKLDTSGCNLLKGFELQVAVVSPLVLSEQRTQSEQAGNCPTSMGETYPAIDSGNTCCLQEEGKNGLSVVNIDKGTIEAVQSSPSDCVLAQKVDSNLQQTKLADENRIVQNSASASDSYNEDERKGSQSAQDASENLPFGLQSKPPLPELSLNFSHQIFQEGIRDHKDKKAVLETGDISTTVLEEQMICISSVCSLVEGDAFYNPQIASIFRSVPETHALNGISSEGNTCDPKQRDQRLDLYKNELSSNTPQRETLLQKMLEESSSSMNKAGQIRDGITTSYLEKEGSGNPPKMFSTSEQKMSLDSSFKHAEKVLEIPASINQQLAQKSLDFSISLSAETDVFTVPRDNGKQNNMSSKNSLETEMDLFGAEPVKCLNNQLCELIKEFPYGIEGADWLTKDSVQKHSVAERTEEQPQKETQICDRSSQAKDPVDQIKVAVLSSSQMQELSTECNPCSSSDSKREASQQAEEASAEKESFEGSSQPSQTPCENQRKPQKTSNPSGEKNEDCSLMDWQSAACKTPQWSNETGTLGSEKNDGQLPKAENTGSAEKQENNTKSDAVTKSSCVVGNLPVSEKIEKNVGSSKKDICKYTSVMNEEAVLKVNDDYNPLTTQQEKNGLLNSSENQDDDKSKRSSWKEDLQITKRTPLIGKEFCPAKKRHQTASEELPEKASRADAGNVTMSAKKKEGVFKIESLSKDKTKTGLAMKSKTDIHKFAKSETVKIKQTEVSQGQKIKTWKENSTEEQNGRREKEILGQDVGINIKERAKLSAEIKPKKLNSSRVDAIKFPNFGTVDLKSRNPKCSPHKSVKVHSSQEQSYKRKMKENLIGKRDPKKAKVEEERLKQSEAKNSKQLTHNCIINTDKAKKLNGENNWKPKSSLADRSVLKLQRKRARSSTISKNYFSNKEKHLDGQNKDKRSEKMFPDKNLLYLNRRNNKLKLHLQKEPKIHYLNRVAFKRTAQERIYLTKLETSPVRPVWHTKPKVSQNSPDVKRDASVAELEKSCKPDLLEFKLCPEILFRNPTADEKNLAAKNSLEREKATVAGVKSKKEDWLKCDPMKQKKLEENSAAEDSIPLDTAMQILDGDGEAHHIPSKDSKEVFQTYRKMYLEKKMQK</sequence>
<dbReference type="EMBL" id="KL378129">
    <property type="protein sequence ID" value="KFP85368.1"/>
    <property type="molecule type" value="Genomic_DNA"/>
</dbReference>
<feature type="region of interest" description="Disordered" evidence="1">
    <location>
        <begin position="1188"/>
        <end position="1213"/>
    </location>
</feature>
<feature type="compositionally biased region" description="Polar residues" evidence="1">
    <location>
        <begin position="1022"/>
        <end position="1032"/>
    </location>
</feature>
<feature type="region of interest" description="Disordered" evidence="1">
    <location>
        <begin position="146"/>
        <end position="233"/>
    </location>
</feature>
<dbReference type="Pfam" id="PF15395">
    <property type="entry name" value="DUF4617"/>
    <property type="match status" value="1"/>
</dbReference>
<feature type="region of interest" description="Disordered" evidence="1">
    <location>
        <begin position="70"/>
        <end position="96"/>
    </location>
</feature>
<dbReference type="GO" id="GO:1990226">
    <property type="term" value="F:histone methyltransferase binding"/>
    <property type="evidence" value="ECO:0007669"/>
    <property type="project" value="TreeGrafter"/>
</dbReference>
<evidence type="ECO:0000313" key="3">
    <source>
        <dbReference type="Proteomes" id="UP000054244"/>
    </source>
</evidence>
<feature type="region of interest" description="Disordered" evidence="1">
    <location>
        <begin position="1"/>
        <end position="24"/>
    </location>
</feature>
<name>A0A091N6C6_APAVI</name>
<feature type="compositionally biased region" description="Polar residues" evidence="1">
    <location>
        <begin position="914"/>
        <end position="923"/>
    </location>
</feature>
<feature type="region of interest" description="Disordered" evidence="1">
    <location>
        <begin position="914"/>
        <end position="1049"/>
    </location>
</feature>
<dbReference type="InterPro" id="IPR027866">
    <property type="entry name" value="RESF1"/>
</dbReference>
<feature type="compositionally biased region" description="Basic and acidic residues" evidence="1">
    <location>
        <begin position="1369"/>
        <end position="1385"/>
    </location>
</feature>
<feature type="region of interest" description="Disordered" evidence="1">
    <location>
        <begin position="1070"/>
        <end position="1145"/>
    </location>
</feature>
<keyword evidence="3" id="KW-1185">Reference proteome</keyword>